<gene>
    <name evidence="2" type="ORF">LTR16_009634</name>
</gene>
<keyword evidence="3" id="KW-1185">Reference proteome</keyword>
<organism evidence="2 3">
    <name type="scientific">Cryomyces antarcticus</name>
    <dbReference type="NCBI Taxonomy" id="329879"/>
    <lineage>
        <taxon>Eukaryota</taxon>
        <taxon>Fungi</taxon>
        <taxon>Dikarya</taxon>
        <taxon>Ascomycota</taxon>
        <taxon>Pezizomycotina</taxon>
        <taxon>Dothideomycetes</taxon>
        <taxon>Dothideomycetes incertae sedis</taxon>
        <taxon>Cryomyces</taxon>
    </lineage>
</organism>
<comment type="caution">
    <text evidence="2">The sequence shown here is derived from an EMBL/GenBank/DDBJ whole genome shotgun (WGS) entry which is preliminary data.</text>
</comment>
<feature type="compositionally biased region" description="Basic residues" evidence="1">
    <location>
        <begin position="81"/>
        <end position="91"/>
    </location>
</feature>
<dbReference type="Proteomes" id="UP001357485">
    <property type="component" value="Unassembled WGS sequence"/>
</dbReference>
<feature type="non-terminal residue" evidence="2">
    <location>
        <position position="203"/>
    </location>
</feature>
<sequence length="203" mass="22983">RQCHIRQLCNTRRHNRFQCTARRRKSGWLRGRRKSGRRAANLRSQRFTLQSRRRSYLPEMDASGDASRLCGGPQMFQPHAGRQRQVHRRRARESGRHEHACRRGDTARLYAPNVRRDGARRVGHGRRDLHRDTAGVARPCLALRHRVQLARITITLLLLVGPDLCTLGADIAAKTTVLDADNAAQSTPEIDGPGLAVHDVCVE</sequence>
<feature type="region of interest" description="Disordered" evidence="1">
    <location>
        <begin position="75"/>
        <end position="101"/>
    </location>
</feature>
<protein>
    <submittedName>
        <fullName evidence="2">Uncharacterized protein</fullName>
    </submittedName>
</protein>
<proteinExistence type="predicted"/>
<evidence type="ECO:0000313" key="2">
    <source>
        <dbReference type="EMBL" id="KAK5069058.1"/>
    </source>
</evidence>
<evidence type="ECO:0000256" key="1">
    <source>
        <dbReference type="SAM" id="MobiDB-lite"/>
    </source>
</evidence>
<reference evidence="2 3" key="1">
    <citation type="submission" date="2023-08" db="EMBL/GenBank/DDBJ databases">
        <title>Black Yeasts Isolated from many extreme environments.</title>
        <authorList>
            <person name="Coleine C."/>
            <person name="Stajich J.E."/>
            <person name="Selbmann L."/>
        </authorList>
    </citation>
    <scope>NUCLEOTIDE SEQUENCE [LARGE SCALE GENOMIC DNA]</scope>
    <source>
        <strain evidence="2 3">CCFEE 536</strain>
    </source>
</reference>
<feature type="non-terminal residue" evidence="2">
    <location>
        <position position="1"/>
    </location>
</feature>
<accession>A0ABR0JSU5</accession>
<feature type="compositionally biased region" description="Basic and acidic residues" evidence="1">
    <location>
        <begin position="92"/>
        <end position="101"/>
    </location>
</feature>
<dbReference type="EMBL" id="JAVRRA010027172">
    <property type="protein sequence ID" value="KAK5069058.1"/>
    <property type="molecule type" value="Genomic_DNA"/>
</dbReference>
<evidence type="ECO:0000313" key="3">
    <source>
        <dbReference type="Proteomes" id="UP001357485"/>
    </source>
</evidence>
<name>A0ABR0JSU5_9PEZI</name>